<dbReference type="InterPro" id="IPR011257">
    <property type="entry name" value="DNA_glycosylase"/>
</dbReference>
<dbReference type="SUPFAM" id="SSF54171">
    <property type="entry name" value="DNA-binding domain"/>
    <property type="match status" value="1"/>
</dbReference>
<dbReference type="GO" id="GO:0003677">
    <property type="term" value="F:DNA binding"/>
    <property type="evidence" value="ECO:0007669"/>
    <property type="project" value="UniProtKB-KW"/>
</dbReference>
<dbReference type="OrthoDB" id="10265068at2759"/>
<dbReference type="GO" id="GO:0016787">
    <property type="term" value="F:hydrolase activity"/>
    <property type="evidence" value="ECO:0007669"/>
    <property type="project" value="UniProtKB-KW"/>
</dbReference>
<evidence type="ECO:0000256" key="11">
    <source>
        <dbReference type="ARBA" id="ARBA00076709"/>
    </source>
</evidence>
<evidence type="ECO:0000256" key="4">
    <source>
        <dbReference type="ARBA" id="ARBA00022801"/>
    </source>
</evidence>
<dbReference type="GO" id="GO:0005634">
    <property type="term" value="C:nucleus"/>
    <property type="evidence" value="ECO:0007669"/>
    <property type="project" value="UniProtKB-SubCell"/>
</dbReference>
<dbReference type="InterPro" id="IPR001739">
    <property type="entry name" value="Methyl_CpG_DNA-bd"/>
</dbReference>
<dbReference type="FunFam" id="1.10.340.30:FF:000051">
    <property type="entry name" value="Methyl-CpG-binding domain protein 4"/>
    <property type="match status" value="1"/>
</dbReference>
<dbReference type="PROSITE" id="PS50982">
    <property type="entry name" value="MBD"/>
    <property type="match status" value="1"/>
</dbReference>
<comment type="function">
    <text evidence="8">Mismatch-specific DNA N-glycosylase involved in DNA repair. Has thymine glycosylase activity and is specific for G:T mismatches within methylated and unmethylated CpG sites. Can also remove uracil or 5-fluorouracil in G:U mismatches. Has no lyase activity. Was first identified as methyl-CpG-binding protein.</text>
</comment>
<evidence type="ECO:0000256" key="7">
    <source>
        <dbReference type="ARBA" id="ARBA00023242"/>
    </source>
</evidence>
<evidence type="ECO:0000313" key="15">
    <source>
        <dbReference type="Proteomes" id="UP000326759"/>
    </source>
</evidence>
<keyword evidence="3" id="KW-0227">DNA damage</keyword>
<dbReference type="GO" id="GO:0006281">
    <property type="term" value="P:DNA repair"/>
    <property type="evidence" value="ECO:0007669"/>
    <property type="project" value="UniProtKB-KW"/>
</dbReference>
<keyword evidence="4" id="KW-0378">Hydrolase</keyword>
<evidence type="ECO:0000313" key="14">
    <source>
        <dbReference type="EMBL" id="KAB7502987.1"/>
    </source>
</evidence>
<dbReference type="Pfam" id="PF01429">
    <property type="entry name" value="MBD"/>
    <property type="match status" value="1"/>
</dbReference>
<dbReference type="Gene3D" id="1.10.340.30">
    <property type="entry name" value="Hypothetical protein, domain 2"/>
    <property type="match status" value="1"/>
</dbReference>
<comment type="subunit">
    <text evidence="9">Interacts with MLH1.</text>
</comment>
<dbReference type="InterPro" id="IPR016177">
    <property type="entry name" value="DNA-bd_dom_sf"/>
</dbReference>
<evidence type="ECO:0000256" key="2">
    <source>
        <dbReference type="ARBA" id="ARBA00022553"/>
    </source>
</evidence>
<proteinExistence type="predicted"/>
<dbReference type="PANTHER" id="PTHR15074">
    <property type="entry name" value="METHYL-CPG-BINDING PROTEIN"/>
    <property type="match status" value="1"/>
</dbReference>
<evidence type="ECO:0000259" key="13">
    <source>
        <dbReference type="PROSITE" id="PS50982"/>
    </source>
</evidence>
<accession>A0A5N5T9N9</accession>
<comment type="caution">
    <text evidence="14">The sequence shown here is derived from an EMBL/GenBank/DDBJ whole genome shotgun (WGS) entry which is preliminary data.</text>
</comment>
<comment type="subcellular location">
    <subcellularLocation>
        <location evidence="1">Nucleus</location>
    </subcellularLocation>
</comment>
<evidence type="ECO:0000256" key="1">
    <source>
        <dbReference type="ARBA" id="ARBA00004123"/>
    </source>
</evidence>
<feature type="domain" description="MBD" evidence="13">
    <location>
        <begin position="23"/>
        <end position="94"/>
    </location>
</feature>
<evidence type="ECO:0000256" key="9">
    <source>
        <dbReference type="ARBA" id="ARBA00062707"/>
    </source>
</evidence>
<dbReference type="Gene3D" id="3.30.890.10">
    <property type="entry name" value="Methyl-cpg-binding Protein 2, Chain A"/>
    <property type="match status" value="1"/>
</dbReference>
<keyword evidence="5" id="KW-0238">DNA-binding</keyword>
<dbReference type="SMART" id="SM00391">
    <property type="entry name" value="MBD"/>
    <property type="match status" value="1"/>
</dbReference>
<evidence type="ECO:0000256" key="10">
    <source>
        <dbReference type="ARBA" id="ARBA00069821"/>
    </source>
</evidence>
<gene>
    <name evidence="14" type="primary">MBD4</name>
    <name evidence="14" type="ORF">Anas_12075</name>
</gene>
<evidence type="ECO:0000256" key="6">
    <source>
        <dbReference type="ARBA" id="ARBA00023204"/>
    </source>
</evidence>
<dbReference type="CDD" id="cd00122">
    <property type="entry name" value="MBD"/>
    <property type="match status" value="1"/>
</dbReference>
<keyword evidence="15" id="KW-1185">Reference proteome</keyword>
<reference evidence="14 15" key="1">
    <citation type="journal article" date="2019" name="PLoS Biol.">
        <title>Sex chromosomes control vertical transmission of feminizing Wolbachia symbionts in an isopod.</title>
        <authorList>
            <person name="Becking T."/>
            <person name="Chebbi M.A."/>
            <person name="Giraud I."/>
            <person name="Moumen B."/>
            <person name="Laverre T."/>
            <person name="Caubet Y."/>
            <person name="Peccoud J."/>
            <person name="Gilbert C."/>
            <person name="Cordaux R."/>
        </authorList>
    </citation>
    <scope>NUCLEOTIDE SEQUENCE [LARGE SCALE GENOMIC DNA]</scope>
    <source>
        <strain evidence="14">ANa2</strain>
        <tissue evidence="14">Whole body excluding digestive tract and cuticle</tissue>
    </source>
</reference>
<keyword evidence="2" id="KW-0597">Phosphoprotein</keyword>
<dbReference type="AlphaFoldDB" id="A0A5N5T9N9"/>
<dbReference type="PANTHER" id="PTHR15074:SF0">
    <property type="entry name" value="METHYL-CPG-BINDING DOMAIN PROTEIN 4-LIKE PROTEIN"/>
    <property type="match status" value="1"/>
</dbReference>
<name>A0A5N5T9N9_9CRUS</name>
<evidence type="ECO:0000256" key="3">
    <source>
        <dbReference type="ARBA" id="ARBA00022763"/>
    </source>
</evidence>
<dbReference type="SUPFAM" id="SSF48150">
    <property type="entry name" value="DNA-glycosylase"/>
    <property type="match status" value="1"/>
</dbReference>
<sequence>MSTLDSVNINEKEHVTTKRVQSKIVEDEYKIEVPEGWRRQVVQRQGGLSAGKFDVYYFSPIGKKLRSKKEVQTHCEEHNFDVNLDLFRFTRVSLISNQRGEKRKSDSAIAFNKTPKLAKRKSLIKSETKRKKSPVIKNETTKLSKKTKSLIISSEGLTKKKMKKASWVPPKSPFNLFQENLFQNPWQLLIGSILYKLSENADIPGQKLFSQFIQLWPTPEETMKEDWTEIAKLIRPISNSDKIAKMIVKFCEDYVTKDWTYPKELHGIGKYGNDSYRIFCVNEWKKVKPSDHLLTFYIEWLWDNYKILGLD</sequence>
<protein>
    <recommendedName>
        <fullName evidence="10">Methyl-CpG-binding domain protein 4</fullName>
    </recommendedName>
    <alternativeName>
        <fullName evidence="11">Methyl-CpG-binding protein MBD4</fullName>
    </alternativeName>
    <alternativeName>
        <fullName evidence="12">Mismatch-specific DNA N-glycosylase</fullName>
    </alternativeName>
</protein>
<evidence type="ECO:0000256" key="12">
    <source>
        <dbReference type="ARBA" id="ARBA00083330"/>
    </source>
</evidence>
<dbReference type="Proteomes" id="UP000326759">
    <property type="component" value="Unassembled WGS sequence"/>
</dbReference>
<organism evidence="14 15">
    <name type="scientific">Armadillidium nasatum</name>
    <dbReference type="NCBI Taxonomy" id="96803"/>
    <lineage>
        <taxon>Eukaryota</taxon>
        <taxon>Metazoa</taxon>
        <taxon>Ecdysozoa</taxon>
        <taxon>Arthropoda</taxon>
        <taxon>Crustacea</taxon>
        <taxon>Multicrustacea</taxon>
        <taxon>Malacostraca</taxon>
        <taxon>Eumalacostraca</taxon>
        <taxon>Peracarida</taxon>
        <taxon>Isopoda</taxon>
        <taxon>Oniscidea</taxon>
        <taxon>Crinocheta</taxon>
        <taxon>Armadillidiidae</taxon>
        <taxon>Armadillidium</taxon>
    </lineage>
</organism>
<keyword evidence="7" id="KW-0539">Nucleus</keyword>
<evidence type="ECO:0000256" key="8">
    <source>
        <dbReference type="ARBA" id="ARBA00055831"/>
    </source>
</evidence>
<evidence type="ECO:0000256" key="5">
    <source>
        <dbReference type="ARBA" id="ARBA00023125"/>
    </source>
</evidence>
<dbReference type="EMBL" id="SEYY01006133">
    <property type="protein sequence ID" value="KAB7502987.1"/>
    <property type="molecule type" value="Genomic_DNA"/>
</dbReference>
<dbReference type="InterPro" id="IPR045138">
    <property type="entry name" value="MeCP2/MBD4"/>
</dbReference>
<keyword evidence="6" id="KW-0234">DNA repair</keyword>